<dbReference type="Proteomes" id="UP000182108">
    <property type="component" value="Unassembled WGS sequence"/>
</dbReference>
<proteinExistence type="inferred from homology"/>
<dbReference type="OrthoDB" id="9796196at2"/>
<dbReference type="PANTHER" id="PTHR42894:SF1">
    <property type="entry name" value="N-(5'-PHOSPHORIBOSYL)ANTHRANILATE ISOMERASE"/>
    <property type="match status" value="1"/>
</dbReference>
<dbReference type="Pfam" id="PF00697">
    <property type="entry name" value="PRAI"/>
    <property type="match status" value="1"/>
</dbReference>
<evidence type="ECO:0000256" key="10">
    <source>
        <dbReference type="HAMAP-Rule" id="MF_00135"/>
    </source>
</evidence>
<dbReference type="InterPro" id="IPR001240">
    <property type="entry name" value="PRAI_dom"/>
</dbReference>
<dbReference type="FunFam" id="3.20.20.70:FF:000075">
    <property type="entry name" value="Tryptophan biosynthesis protein TRP1"/>
    <property type="match status" value="1"/>
</dbReference>
<protein>
    <recommendedName>
        <fullName evidence="5 10">N-(5'-phosphoribosyl)anthranilate isomerase</fullName>
        <shortName evidence="10">PRAI</shortName>
        <ecNumber evidence="4 10">5.3.1.24</ecNumber>
    </recommendedName>
</protein>
<evidence type="ECO:0000313" key="12">
    <source>
        <dbReference type="EMBL" id="CUB05269.1"/>
    </source>
</evidence>
<sequence length="221" mass="23853">MSQNPDPQNSNSAPPRRVRVKICGLTRSEDVREACRLGADALGFVFYPPSPRAVTIAQAEALLAEVPPFVTTVGLFVNPTPDEVESVLERVPLDLLQFHGDEPPELCRRFARPYLKALRVRPGLDLLELARCYPDAKGLLLDADSAVWGGSGRAFDWNLIPPGLPCPVVLAGGLTPETVAEAIARVRPWAVDVSSGVEAAKGIKCPQKMAAFFAAVTRGMR</sequence>
<feature type="domain" description="N-(5'phosphoribosyl) anthranilate isomerase (PRAI)" evidence="11">
    <location>
        <begin position="20"/>
        <end position="214"/>
    </location>
</feature>
<dbReference type="PANTHER" id="PTHR42894">
    <property type="entry name" value="N-(5'-PHOSPHORIBOSYL)ANTHRANILATE ISOMERASE"/>
    <property type="match status" value="1"/>
</dbReference>
<comment type="similarity">
    <text evidence="3 10">Belongs to the TrpF family.</text>
</comment>
<keyword evidence="6 10" id="KW-0028">Amino-acid biosynthesis</keyword>
<evidence type="ECO:0000256" key="7">
    <source>
        <dbReference type="ARBA" id="ARBA00022822"/>
    </source>
</evidence>
<evidence type="ECO:0000256" key="2">
    <source>
        <dbReference type="ARBA" id="ARBA00004664"/>
    </source>
</evidence>
<evidence type="ECO:0000313" key="13">
    <source>
        <dbReference type="Proteomes" id="UP000182108"/>
    </source>
</evidence>
<dbReference type="InterPro" id="IPR044643">
    <property type="entry name" value="TrpF_fam"/>
</dbReference>
<organism evidence="12 13">
    <name type="scientific">Tepidiphilus thermophilus</name>
    <dbReference type="NCBI Taxonomy" id="876478"/>
    <lineage>
        <taxon>Bacteria</taxon>
        <taxon>Pseudomonadati</taxon>
        <taxon>Pseudomonadota</taxon>
        <taxon>Hydrogenophilia</taxon>
        <taxon>Hydrogenophilales</taxon>
        <taxon>Hydrogenophilaceae</taxon>
        <taxon>Tepidiphilus</taxon>
    </lineage>
</organism>
<evidence type="ECO:0000256" key="6">
    <source>
        <dbReference type="ARBA" id="ARBA00022605"/>
    </source>
</evidence>
<keyword evidence="8 10" id="KW-0057">Aromatic amino acid biosynthesis</keyword>
<keyword evidence="9 10" id="KW-0413">Isomerase</keyword>
<evidence type="ECO:0000256" key="9">
    <source>
        <dbReference type="ARBA" id="ARBA00023235"/>
    </source>
</evidence>
<dbReference type="SUPFAM" id="SSF51366">
    <property type="entry name" value="Ribulose-phoshate binding barrel"/>
    <property type="match status" value="1"/>
</dbReference>
<dbReference type="NCBIfam" id="NF002299">
    <property type="entry name" value="PRK01222.1-6"/>
    <property type="match status" value="1"/>
</dbReference>
<keyword evidence="7 10" id="KW-0822">Tryptophan biosynthesis</keyword>
<dbReference type="GO" id="GO:0000162">
    <property type="term" value="P:L-tryptophan biosynthetic process"/>
    <property type="evidence" value="ECO:0007669"/>
    <property type="project" value="UniProtKB-UniRule"/>
</dbReference>
<evidence type="ECO:0000256" key="3">
    <source>
        <dbReference type="ARBA" id="ARBA00007571"/>
    </source>
</evidence>
<dbReference type="CDD" id="cd00405">
    <property type="entry name" value="PRAI"/>
    <property type="match status" value="1"/>
</dbReference>
<evidence type="ECO:0000256" key="1">
    <source>
        <dbReference type="ARBA" id="ARBA00001164"/>
    </source>
</evidence>
<dbReference type="Gene3D" id="3.20.20.70">
    <property type="entry name" value="Aldolase class I"/>
    <property type="match status" value="1"/>
</dbReference>
<accession>A0A0K6IQA3</accession>
<dbReference type="UniPathway" id="UPA00035">
    <property type="reaction ID" value="UER00042"/>
</dbReference>
<comment type="pathway">
    <text evidence="2 10">Amino-acid biosynthesis; L-tryptophan biosynthesis; L-tryptophan from chorismate: step 3/5.</text>
</comment>
<dbReference type="EC" id="5.3.1.24" evidence="4 10"/>
<dbReference type="RefSeq" id="WP_055422658.1">
    <property type="nucleotide sequence ID" value="NZ_CYHH01000001.1"/>
</dbReference>
<dbReference type="InterPro" id="IPR011060">
    <property type="entry name" value="RibuloseP-bd_barrel"/>
</dbReference>
<dbReference type="HAMAP" id="MF_00135">
    <property type="entry name" value="PRAI"/>
    <property type="match status" value="1"/>
</dbReference>
<dbReference type="EMBL" id="CYHH01000001">
    <property type="protein sequence ID" value="CUB05269.1"/>
    <property type="molecule type" value="Genomic_DNA"/>
</dbReference>
<name>A0A0K6IQA3_9PROT</name>
<evidence type="ECO:0000256" key="8">
    <source>
        <dbReference type="ARBA" id="ARBA00023141"/>
    </source>
</evidence>
<dbReference type="InterPro" id="IPR013785">
    <property type="entry name" value="Aldolase_TIM"/>
</dbReference>
<evidence type="ECO:0000259" key="11">
    <source>
        <dbReference type="Pfam" id="PF00697"/>
    </source>
</evidence>
<gene>
    <name evidence="10" type="primary">trpF</name>
    <name evidence="12" type="ORF">Ga0061068_101292</name>
</gene>
<reference evidence="13" key="1">
    <citation type="submission" date="2015-08" db="EMBL/GenBank/DDBJ databases">
        <authorList>
            <person name="Babu N.S."/>
            <person name="Beckwith C.J."/>
            <person name="Beseler K.G."/>
            <person name="Brison A."/>
            <person name="Carone J.V."/>
            <person name="Caskin T.P."/>
            <person name="Diamond M."/>
            <person name="Durham M.E."/>
            <person name="Foxe J.M."/>
            <person name="Go M."/>
            <person name="Henderson B.A."/>
            <person name="Jones I.B."/>
            <person name="McGettigan J.A."/>
            <person name="Micheletti S.J."/>
            <person name="Nasrallah M.E."/>
            <person name="Ortiz D."/>
            <person name="Piller C.R."/>
            <person name="Privatt S.R."/>
            <person name="Schneider S.L."/>
            <person name="Sharp S."/>
            <person name="Smith T.C."/>
            <person name="Stanton J.D."/>
            <person name="Ullery H.E."/>
            <person name="Wilson R.J."/>
            <person name="Serrano M.G."/>
            <person name="Buck G."/>
            <person name="Lee V."/>
            <person name="Wang Y."/>
            <person name="Carvalho R."/>
            <person name="Voegtly L."/>
            <person name="Shi R."/>
            <person name="Duckworth R."/>
            <person name="Johnson A."/>
            <person name="Loviza R."/>
            <person name="Walstead R."/>
            <person name="Shah Z."/>
            <person name="Kiflezghi M."/>
            <person name="Wade K."/>
            <person name="Ball S.L."/>
            <person name="Bradley K.W."/>
            <person name="Asai D.J."/>
            <person name="Bowman C.A."/>
            <person name="Russell D.A."/>
            <person name="Pope W.H."/>
            <person name="Jacobs-Sera D."/>
            <person name="Hendrix R.W."/>
            <person name="Hatfull G.F."/>
        </authorList>
    </citation>
    <scope>NUCLEOTIDE SEQUENCE [LARGE SCALE GENOMIC DNA]</scope>
    <source>
        <strain evidence="13">JCM 19170</strain>
    </source>
</reference>
<keyword evidence="13" id="KW-1185">Reference proteome</keyword>
<evidence type="ECO:0000256" key="4">
    <source>
        <dbReference type="ARBA" id="ARBA00012572"/>
    </source>
</evidence>
<dbReference type="NCBIfam" id="NF002298">
    <property type="entry name" value="PRK01222.1-4"/>
    <property type="match status" value="1"/>
</dbReference>
<dbReference type="GO" id="GO:0004640">
    <property type="term" value="F:phosphoribosylanthranilate isomerase activity"/>
    <property type="evidence" value="ECO:0007669"/>
    <property type="project" value="UniProtKB-UniRule"/>
</dbReference>
<comment type="catalytic activity">
    <reaction evidence="1 10">
        <text>N-(5-phospho-beta-D-ribosyl)anthranilate = 1-(2-carboxyphenylamino)-1-deoxy-D-ribulose 5-phosphate</text>
        <dbReference type="Rhea" id="RHEA:21540"/>
        <dbReference type="ChEBI" id="CHEBI:18277"/>
        <dbReference type="ChEBI" id="CHEBI:58613"/>
        <dbReference type="EC" id="5.3.1.24"/>
    </reaction>
</comment>
<dbReference type="AlphaFoldDB" id="A0A0K6IQA3"/>
<evidence type="ECO:0000256" key="5">
    <source>
        <dbReference type="ARBA" id="ARBA00022272"/>
    </source>
</evidence>